<dbReference type="EMBL" id="WIGO01000034">
    <property type="protein sequence ID" value="KAF6836196.1"/>
    <property type="molecule type" value="Genomic_DNA"/>
</dbReference>
<evidence type="ECO:0000256" key="1">
    <source>
        <dbReference type="SAM" id="MobiDB-lite"/>
    </source>
</evidence>
<evidence type="ECO:0000313" key="3">
    <source>
        <dbReference type="Proteomes" id="UP000654918"/>
    </source>
</evidence>
<dbReference type="AlphaFoldDB" id="A0A8H6KS02"/>
<name>A0A8H6KS02_9PEZI</name>
<proteinExistence type="predicted"/>
<accession>A0A8H6KS02</accession>
<sequence length="144" mass="16218">MQLKRDSQDPKEWITEEKERLTARTSRFGGNQTPTTTSNTEDFQESRGSREGGSGPGRTWRRRRGQDFLMSRVAERMGRRREERRRGGEGRGVYRVEKLDPGDGGGGGGGERRWALIPLMKLRTEAIIEGPAAGQVVRVFIGQD</sequence>
<feature type="compositionally biased region" description="Polar residues" evidence="1">
    <location>
        <begin position="23"/>
        <end position="41"/>
    </location>
</feature>
<reference evidence="2" key="1">
    <citation type="journal article" date="2020" name="Phytopathology">
        <title>Genome Sequence Resources of Colletotrichum truncatum, C. plurivorum, C. musicola, and C. sojae: Four Species Pathogenic to Soybean (Glycine max).</title>
        <authorList>
            <person name="Rogerio F."/>
            <person name="Boufleur T.R."/>
            <person name="Ciampi-Guillardi M."/>
            <person name="Sukno S.A."/>
            <person name="Thon M.R."/>
            <person name="Massola Junior N.S."/>
            <person name="Baroncelli R."/>
        </authorList>
    </citation>
    <scope>NUCLEOTIDE SEQUENCE</scope>
    <source>
        <strain evidence="2">LFN00145</strain>
    </source>
</reference>
<evidence type="ECO:0000313" key="2">
    <source>
        <dbReference type="EMBL" id="KAF6836196.1"/>
    </source>
</evidence>
<comment type="caution">
    <text evidence="2">The sequence shown here is derived from an EMBL/GenBank/DDBJ whole genome shotgun (WGS) entry which is preliminary data.</text>
</comment>
<feature type="compositionally biased region" description="Basic and acidic residues" evidence="1">
    <location>
        <begin position="73"/>
        <end position="101"/>
    </location>
</feature>
<protein>
    <submittedName>
        <fullName evidence="2">Uncharacterized protein</fullName>
    </submittedName>
</protein>
<organism evidence="2 3">
    <name type="scientific">Colletotrichum plurivorum</name>
    <dbReference type="NCBI Taxonomy" id="2175906"/>
    <lineage>
        <taxon>Eukaryota</taxon>
        <taxon>Fungi</taxon>
        <taxon>Dikarya</taxon>
        <taxon>Ascomycota</taxon>
        <taxon>Pezizomycotina</taxon>
        <taxon>Sordariomycetes</taxon>
        <taxon>Hypocreomycetidae</taxon>
        <taxon>Glomerellales</taxon>
        <taxon>Glomerellaceae</taxon>
        <taxon>Colletotrichum</taxon>
        <taxon>Colletotrichum orchidearum species complex</taxon>
    </lineage>
</organism>
<keyword evidence="3" id="KW-1185">Reference proteome</keyword>
<gene>
    <name evidence="2" type="ORF">CPLU01_03895</name>
</gene>
<feature type="compositionally biased region" description="Basic and acidic residues" evidence="1">
    <location>
        <begin position="1"/>
        <end position="22"/>
    </location>
</feature>
<dbReference type="Proteomes" id="UP000654918">
    <property type="component" value="Unassembled WGS sequence"/>
</dbReference>
<feature type="region of interest" description="Disordered" evidence="1">
    <location>
        <begin position="1"/>
        <end position="111"/>
    </location>
</feature>